<evidence type="ECO:0000313" key="3">
    <source>
        <dbReference type="Proteomes" id="UP000198287"/>
    </source>
</evidence>
<dbReference type="OrthoDB" id="1026733at2759"/>
<protein>
    <submittedName>
        <fullName evidence="2">FAS-associated factor 2-B</fullName>
    </submittedName>
</protein>
<reference evidence="2 3" key="1">
    <citation type="submission" date="2015-12" db="EMBL/GenBank/DDBJ databases">
        <title>The genome of Folsomia candida.</title>
        <authorList>
            <person name="Faddeeva A."/>
            <person name="Derks M.F."/>
            <person name="Anvar Y."/>
            <person name="Smit S."/>
            <person name="Van Straalen N."/>
            <person name="Roelofs D."/>
        </authorList>
    </citation>
    <scope>NUCLEOTIDE SEQUENCE [LARGE SCALE GENOMIC DNA]</scope>
    <source>
        <strain evidence="2 3">VU population</strain>
        <tissue evidence="2">Whole body</tissue>
    </source>
</reference>
<feature type="compositionally biased region" description="Basic and acidic residues" evidence="1">
    <location>
        <begin position="19"/>
        <end position="42"/>
    </location>
</feature>
<evidence type="ECO:0000313" key="2">
    <source>
        <dbReference type="EMBL" id="OXA55478.1"/>
    </source>
</evidence>
<accession>A0A226EE21</accession>
<dbReference type="EMBL" id="LNIX01000004">
    <property type="protein sequence ID" value="OXA55478.1"/>
    <property type="molecule type" value="Genomic_DNA"/>
</dbReference>
<feature type="region of interest" description="Disordered" evidence="1">
    <location>
        <begin position="1"/>
        <end position="42"/>
    </location>
</feature>
<dbReference type="STRING" id="158441.A0A226EE21"/>
<dbReference type="OMA" id="VNCAPEW"/>
<sequence>MTQHLRQQQDEAYLQSLKADQEKEKRKKEELKKLQEEEMEKQRKIDEEIQHIEDIKRQKKEAGEALKMELPVDHPDTIHSLSHLYQFVFSHAEAPNNFDIATNFPKRSLPCKTTSKGNPTPPTFMDVGLGKNEMLFVYDLES</sequence>
<dbReference type="Gene3D" id="3.10.20.90">
    <property type="entry name" value="Phosphatidylinositol 3-kinase Catalytic Subunit, Chain A, domain 1"/>
    <property type="match status" value="1"/>
</dbReference>
<dbReference type="AlphaFoldDB" id="A0A226EE21"/>
<dbReference type="InterPro" id="IPR029071">
    <property type="entry name" value="Ubiquitin-like_domsf"/>
</dbReference>
<name>A0A226EE21_FOLCA</name>
<evidence type="ECO:0000256" key="1">
    <source>
        <dbReference type="SAM" id="MobiDB-lite"/>
    </source>
</evidence>
<dbReference type="SUPFAM" id="SSF54236">
    <property type="entry name" value="Ubiquitin-like"/>
    <property type="match status" value="1"/>
</dbReference>
<dbReference type="Proteomes" id="UP000198287">
    <property type="component" value="Unassembled WGS sequence"/>
</dbReference>
<comment type="caution">
    <text evidence="2">The sequence shown here is derived from an EMBL/GenBank/DDBJ whole genome shotgun (WGS) entry which is preliminary data.</text>
</comment>
<proteinExistence type="predicted"/>
<gene>
    <name evidence="2" type="ORF">Fcan01_08751</name>
</gene>
<organism evidence="2 3">
    <name type="scientific">Folsomia candida</name>
    <name type="common">Springtail</name>
    <dbReference type="NCBI Taxonomy" id="158441"/>
    <lineage>
        <taxon>Eukaryota</taxon>
        <taxon>Metazoa</taxon>
        <taxon>Ecdysozoa</taxon>
        <taxon>Arthropoda</taxon>
        <taxon>Hexapoda</taxon>
        <taxon>Collembola</taxon>
        <taxon>Entomobryomorpha</taxon>
        <taxon>Isotomoidea</taxon>
        <taxon>Isotomidae</taxon>
        <taxon>Proisotominae</taxon>
        <taxon>Folsomia</taxon>
    </lineage>
</organism>
<keyword evidence="3" id="KW-1185">Reference proteome</keyword>